<dbReference type="Proteomes" id="UP000001732">
    <property type="component" value="Chromosome"/>
</dbReference>
<dbReference type="eggNOG" id="COG3706">
    <property type="taxonomic scope" value="Bacteria"/>
</dbReference>
<dbReference type="PANTHER" id="PTHR45138:SF6">
    <property type="entry name" value="DIGUANYLATE CYCLASE DGCN"/>
    <property type="match status" value="1"/>
</dbReference>
<dbReference type="InterPro" id="IPR043128">
    <property type="entry name" value="Rev_trsase/Diguanyl_cyclase"/>
</dbReference>
<dbReference type="GO" id="GO:0043709">
    <property type="term" value="P:cell adhesion involved in single-species biofilm formation"/>
    <property type="evidence" value="ECO:0007669"/>
    <property type="project" value="TreeGrafter"/>
</dbReference>
<dbReference type="PROSITE" id="PS50887">
    <property type="entry name" value="GGDEF"/>
    <property type="match status" value="1"/>
</dbReference>
<dbReference type="AlphaFoldDB" id="B5Y6T7"/>
<dbReference type="HOGENOM" id="CLU_290653_0_0_9"/>
<dbReference type="InterPro" id="IPR000160">
    <property type="entry name" value="GGDEF_dom"/>
</dbReference>
<dbReference type="InterPro" id="IPR027417">
    <property type="entry name" value="P-loop_NTPase"/>
</dbReference>
<dbReference type="KEGG" id="cpo:COPRO5265_0113"/>
<dbReference type="SUPFAM" id="SSF48452">
    <property type="entry name" value="TPR-like"/>
    <property type="match status" value="1"/>
</dbReference>
<protein>
    <recommendedName>
        <fullName evidence="1">diguanylate cyclase</fullName>
        <ecNumber evidence="1">2.7.7.65</ecNumber>
    </recommendedName>
</protein>
<dbReference type="InterPro" id="IPR050469">
    <property type="entry name" value="Diguanylate_Cyclase"/>
</dbReference>
<dbReference type="GO" id="GO:0005886">
    <property type="term" value="C:plasma membrane"/>
    <property type="evidence" value="ECO:0007669"/>
    <property type="project" value="TreeGrafter"/>
</dbReference>
<evidence type="ECO:0000313" key="4">
    <source>
        <dbReference type="Proteomes" id="UP000001732"/>
    </source>
</evidence>
<dbReference type="PANTHER" id="PTHR45138">
    <property type="entry name" value="REGULATORY COMPONENTS OF SENSORY TRANSDUCTION SYSTEM"/>
    <property type="match status" value="1"/>
</dbReference>
<keyword evidence="4" id="KW-1185">Reference proteome</keyword>
<dbReference type="InterPro" id="IPR029787">
    <property type="entry name" value="Nucleotide_cyclase"/>
</dbReference>
<dbReference type="SUPFAM" id="SSF55073">
    <property type="entry name" value="Nucleotide cyclase"/>
    <property type="match status" value="1"/>
</dbReference>
<evidence type="ECO:0000259" key="2">
    <source>
        <dbReference type="PROSITE" id="PS50887"/>
    </source>
</evidence>
<dbReference type="SUPFAM" id="SSF52540">
    <property type="entry name" value="P-loop containing nucleoside triphosphate hydrolases"/>
    <property type="match status" value="1"/>
</dbReference>
<organism evidence="3 4">
    <name type="scientific">Coprothermobacter proteolyticus (strain ATCC 35245 / DSM 5265 / OCM 4 / BT)</name>
    <dbReference type="NCBI Taxonomy" id="309798"/>
    <lineage>
        <taxon>Bacteria</taxon>
        <taxon>Pseudomonadati</taxon>
        <taxon>Coprothermobacterota</taxon>
        <taxon>Coprothermobacteria</taxon>
        <taxon>Coprothermobacterales</taxon>
        <taxon>Coprothermobacteraceae</taxon>
        <taxon>Coprothermobacter</taxon>
    </lineage>
</organism>
<dbReference type="EMBL" id="CP001145">
    <property type="protein sequence ID" value="ACI17160.1"/>
    <property type="molecule type" value="Genomic_DNA"/>
</dbReference>
<dbReference type="GO" id="GO:1902201">
    <property type="term" value="P:negative regulation of bacterial-type flagellum-dependent cell motility"/>
    <property type="evidence" value="ECO:0007669"/>
    <property type="project" value="TreeGrafter"/>
</dbReference>
<dbReference type="InterPro" id="IPR011990">
    <property type="entry name" value="TPR-like_helical_dom_sf"/>
</dbReference>
<dbReference type="STRING" id="309798.COPRO5265_0113"/>
<dbReference type="EC" id="2.7.7.65" evidence="1"/>
<evidence type="ECO:0000313" key="3">
    <source>
        <dbReference type="EMBL" id="ACI17160.1"/>
    </source>
</evidence>
<reference evidence="4" key="1">
    <citation type="submission" date="2008-08" db="EMBL/GenBank/DDBJ databases">
        <title>The complete genome sequence of Coprothermobacter proteolyticus strain ATCC 5245 / DSM 5265 / BT.</title>
        <authorList>
            <person name="Dodson R.J."/>
            <person name="Durkin A.S."/>
            <person name="Wu M."/>
            <person name="Eisen J."/>
            <person name="Sutton G."/>
        </authorList>
    </citation>
    <scope>NUCLEOTIDE SEQUENCE [LARGE SCALE GENOMIC DNA]</scope>
    <source>
        <strain evidence="4">ATCC 35245 / DSM 5265 / OCM 4 / BT</strain>
    </source>
</reference>
<sequence length="1053" mass="120959">MWYDEKLSQVLGSIIRNRLGVWGQHGSGKTFLLKGLRRRLERSFYIHIHSFRMPLGELYWSILSSNWDQATRLDEKSWSTFLRYISADEVPVSLAVKPNYLVDTQAINRDILLSTLTLLEEFRIKALLLDQLDPTELDDSVKYVLRELPKEGIIIVATSTSTDVFKELGYPVVPMRDPEHEREDALQQFIEVWNDLSYSDAQKLVEMSRGNLFNAQLLKEQHAESLQQIVAMEKEKNPKLFSALAHLCAGDLWFSPLSKRIVEEIILESEYSLLDSPLIIEEEPQYRFLSPEVKDTVWQMSGLDKNHVHVWWAKELSKLNMPTYWTRIAHLFANGKEKRSEAFALLMASRKEYSYPQAAFILEKALELFPELNGAKRKLANIYYSQGKYKEALSILEQIKSPTLFDQAYKVRLYVLLGMDEEARKLGDFLLNHIENVSSFYWPGMLSDLAPYIIDTINEPRKMYDYYVRLASSHVRVPILHWGAFLNAVGVSLEYSLKYEDAVELYQESIKVLQGTPRLEIFARPVINEVAIKTILSGTKTILESKESLENLIPTLSSVGQQGFWQTLLTSLQEFMSRGTLQKYIRELEETTRVLLSSTYRHSGYMTLAEHYISVLDFNLAEWFLILASKNATLEVEELNTKILWTYLRLLEGREVEKGDIASLLSRCMEHVDEGIDTAALVSVLLMVHWNPIPTQLLGQLPSTPLGESLKMLAISPDNCSNAFRYMLRLWRRWERLSMSNLGIVIFKSVCENTDKTMLKTMADWILQEVRALDYPQLTSFWQKTYQSIAAVSQWSSLLSWHLNLQEITNVQQLAGALSYIFQSYFGHDYFAKIESGTLNLEVGDHRIAKRSQNFIEKGSVIHIRVWYSTLNDPLAPQVLDLLSYSLEELNTKLFGMQDSLTGLFNRTYGNQRLTEEWELYLRGGPQFSILFLDLDGFKQVNDSFGHEMGDKVLMEFSKLLRSSLRATDVAIRWGGDEFLVILPDTDEEEAATISRRLSNQISSCITSLGKPVTASIGASSVSEVNSVEQLVDLADQRTYLAKTRKKNHIMEQ</sequence>
<dbReference type="Pfam" id="PF14559">
    <property type="entry name" value="TPR_19"/>
    <property type="match status" value="1"/>
</dbReference>
<gene>
    <name evidence="3" type="ordered locus">COPRO5265_0113</name>
</gene>
<evidence type="ECO:0000256" key="1">
    <source>
        <dbReference type="ARBA" id="ARBA00012528"/>
    </source>
</evidence>
<dbReference type="Gene3D" id="1.25.40.10">
    <property type="entry name" value="Tetratricopeptide repeat domain"/>
    <property type="match status" value="1"/>
</dbReference>
<dbReference type="OrthoDB" id="9759607at2"/>
<dbReference type="eggNOG" id="COG0457">
    <property type="taxonomic scope" value="Bacteria"/>
</dbReference>
<reference evidence="3 4" key="2">
    <citation type="journal article" date="2014" name="Genome Announc.">
        <title>Complete Genome Sequence of Coprothermobacter proteolyticus DSM 5265.</title>
        <authorList>
            <person name="Alexiev A."/>
            <person name="Coil D.A."/>
            <person name="Badger J.H."/>
            <person name="Enticknap J."/>
            <person name="Ward N."/>
            <person name="Robb F.T."/>
            <person name="Eisen J.A."/>
        </authorList>
    </citation>
    <scope>NUCLEOTIDE SEQUENCE [LARGE SCALE GENOMIC DNA]</scope>
    <source>
        <strain evidence="4">ATCC 35245 / DSM 5265 / OCM 4 / BT</strain>
    </source>
</reference>
<dbReference type="FunFam" id="3.30.70.270:FF:000001">
    <property type="entry name" value="Diguanylate cyclase domain protein"/>
    <property type="match status" value="1"/>
</dbReference>
<feature type="domain" description="GGDEF" evidence="2">
    <location>
        <begin position="926"/>
        <end position="1053"/>
    </location>
</feature>
<dbReference type="CDD" id="cd01949">
    <property type="entry name" value="GGDEF"/>
    <property type="match status" value="1"/>
</dbReference>
<dbReference type="RefSeq" id="WP_012543812.1">
    <property type="nucleotide sequence ID" value="NC_011295.1"/>
</dbReference>
<dbReference type="NCBIfam" id="TIGR00254">
    <property type="entry name" value="GGDEF"/>
    <property type="match status" value="1"/>
</dbReference>
<dbReference type="SMART" id="SM00267">
    <property type="entry name" value="GGDEF"/>
    <property type="match status" value="1"/>
</dbReference>
<proteinExistence type="predicted"/>
<dbReference type="Gene3D" id="3.30.70.270">
    <property type="match status" value="1"/>
</dbReference>
<name>B5Y6T7_COPPD</name>
<accession>B5Y6T7</accession>
<dbReference type="Pfam" id="PF00990">
    <property type="entry name" value="GGDEF"/>
    <property type="match status" value="1"/>
</dbReference>
<dbReference type="GO" id="GO:0052621">
    <property type="term" value="F:diguanylate cyclase activity"/>
    <property type="evidence" value="ECO:0007669"/>
    <property type="project" value="UniProtKB-EC"/>
</dbReference>